<dbReference type="InterPro" id="IPR001611">
    <property type="entry name" value="Leu-rich_rpt"/>
</dbReference>
<gene>
    <name evidence="4" type="ORF">COEREDRAFT_23083</name>
</gene>
<evidence type="ECO:0000313" key="5">
    <source>
        <dbReference type="Proteomes" id="UP000242474"/>
    </source>
</evidence>
<dbReference type="InterPro" id="IPR027038">
    <property type="entry name" value="RanGap"/>
</dbReference>
<sequence length="180" mass="19523">LDISSNEISLAGAQDIAHALSIETGLSLKSLNLDMNQLEANGCELLSQALTHNTILELLVLSRNNIFDNGCQLLFEGLSSNTVLQTLNIGGNFITHIGARSIQVYLQKRQTNVLLESRVYGLQSGLRTLDISNNSIGDEGIAALCQGLQTNCHLVCLVANKVDITDIGAHRIRQLLETRT</sequence>
<dbReference type="Proteomes" id="UP000242474">
    <property type="component" value="Unassembled WGS sequence"/>
</dbReference>
<name>A0A2G5BI18_COERN</name>
<evidence type="ECO:0000313" key="4">
    <source>
        <dbReference type="EMBL" id="PIA18664.1"/>
    </source>
</evidence>
<evidence type="ECO:0000256" key="3">
    <source>
        <dbReference type="ARBA" id="ARBA00022737"/>
    </source>
</evidence>
<dbReference type="GO" id="GO:0005829">
    <property type="term" value="C:cytosol"/>
    <property type="evidence" value="ECO:0007669"/>
    <property type="project" value="TreeGrafter"/>
</dbReference>
<evidence type="ECO:0000256" key="2">
    <source>
        <dbReference type="ARBA" id="ARBA00022614"/>
    </source>
</evidence>
<dbReference type="STRING" id="763665.A0A2G5BI18"/>
<dbReference type="GO" id="GO:0006913">
    <property type="term" value="P:nucleocytoplasmic transport"/>
    <property type="evidence" value="ECO:0007669"/>
    <property type="project" value="TreeGrafter"/>
</dbReference>
<dbReference type="PANTHER" id="PTHR24113">
    <property type="entry name" value="RAN GTPASE-ACTIVATING PROTEIN 1"/>
    <property type="match status" value="1"/>
</dbReference>
<keyword evidence="3" id="KW-0677">Repeat</keyword>
<proteinExistence type="predicted"/>
<keyword evidence="5" id="KW-1185">Reference proteome</keyword>
<dbReference type="AlphaFoldDB" id="A0A2G5BI18"/>
<organism evidence="4 5">
    <name type="scientific">Coemansia reversa (strain ATCC 12441 / NRRL 1564)</name>
    <dbReference type="NCBI Taxonomy" id="763665"/>
    <lineage>
        <taxon>Eukaryota</taxon>
        <taxon>Fungi</taxon>
        <taxon>Fungi incertae sedis</taxon>
        <taxon>Zoopagomycota</taxon>
        <taxon>Kickxellomycotina</taxon>
        <taxon>Kickxellomycetes</taxon>
        <taxon>Kickxellales</taxon>
        <taxon>Kickxellaceae</taxon>
        <taxon>Coemansia</taxon>
    </lineage>
</organism>
<keyword evidence="1" id="KW-0343">GTPase activation</keyword>
<dbReference type="PANTHER" id="PTHR24113:SF12">
    <property type="entry name" value="RAN GTPASE-ACTIVATING PROTEIN 1"/>
    <property type="match status" value="1"/>
</dbReference>
<dbReference type="GO" id="GO:0031267">
    <property type="term" value="F:small GTPase binding"/>
    <property type="evidence" value="ECO:0007669"/>
    <property type="project" value="TreeGrafter"/>
</dbReference>
<feature type="non-terminal residue" evidence="4">
    <location>
        <position position="180"/>
    </location>
</feature>
<dbReference type="Pfam" id="PF13516">
    <property type="entry name" value="LRR_6"/>
    <property type="match status" value="5"/>
</dbReference>
<dbReference type="GO" id="GO:0005096">
    <property type="term" value="F:GTPase activator activity"/>
    <property type="evidence" value="ECO:0007669"/>
    <property type="project" value="UniProtKB-KW"/>
</dbReference>
<dbReference type="SUPFAM" id="SSF52047">
    <property type="entry name" value="RNI-like"/>
    <property type="match status" value="1"/>
</dbReference>
<feature type="non-terminal residue" evidence="4">
    <location>
        <position position="1"/>
    </location>
</feature>
<accession>A0A2G5BI18</accession>
<evidence type="ECO:0000256" key="1">
    <source>
        <dbReference type="ARBA" id="ARBA00022468"/>
    </source>
</evidence>
<keyword evidence="2" id="KW-0433">Leucine-rich repeat</keyword>
<dbReference type="GO" id="GO:0005634">
    <property type="term" value="C:nucleus"/>
    <property type="evidence" value="ECO:0007669"/>
    <property type="project" value="TreeGrafter"/>
</dbReference>
<dbReference type="InterPro" id="IPR032675">
    <property type="entry name" value="LRR_dom_sf"/>
</dbReference>
<dbReference type="GO" id="GO:0048471">
    <property type="term" value="C:perinuclear region of cytoplasm"/>
    <property type="evidence" value="ECO:0007669"/>
    <property type="project" value="TreeGrafter"/>
</dbReference>
<protein>
    <submittedName>
        <fullName evidence="4">RNI-like protein</fullName>
    </submittedName>
</protein>
<dbReference type="Gene3D" id="3.80.10.10">
    <property type="entry name" value="Ribonuclease Inhibitor"/>
    <property type="match status" value="2"/>
</dbReference>
<reference evidence="4 5" key="1">
    <citation type="journal article" date="2015" name="Genome Biol. Evol.">
        <title>Phylogenomic analyses indicate that early fungi evolved digesting cell walls of algal ancestors of land plants.</title>
        <authorList>
            <person name="Chang Y."/>
            <person name="Wang S."/>
            <person name="Sekimoto S."/>
            <person name="Aerts A.L."/>
            <person name="Choi C."/>
            <person name="Clum A."/>
            <person name="LaButti K.M."/>
            <person name="Lindquist E.A."/>
            <person name="Yee Ngan C."/>
            <person name="Ohm R.A."/>
            <person name="Salamov A.A."/>
            <person name="Grigoriev I.V."/>
            <person name="Spatafora J.W."/>
            <person name="Berbee M.L."/>
        </authorList>
    </citation>
    <scope>NUCLEOTIDE SEQUENCE [LARGE SCALE GENOMIC DNA]</scope>
    <source>
        <strain evidence="4 5">NRRL 1564</strain>
    </source>
</reference>
<dbReference type="OrthoDB" id="333024at2759"/>
<dbReference type="SMART" id="SM00368">
    <property type="entry name" value="LRR_RI"/>
    <property type="match status" value="5"/>
</dbReference>
<dbReference type="EMBL" id="KZ303489">
    <property type="protein sequence ID" value="PIA18664.1"/>
    <property type="molecule type" value="Genomic_DNA"/>
</dbReference>